<evidence type="ECO:0000256" key="1">
    <source>
        <dbReference type="ARBA" id="ARBA00009312"/>
    </source>
</evidence>
<proteinExistence type="inferred from homology"/>
<dbReference type="OrthoDB" id="10260596at2759"/>
<dbReference type="GO" id="GO:0006412">
    <property type="term" value="P:translation"/>
    <property type="evidence" value="ECO:0007669"/>
    <property type="project" value="InterPro"/>
</dbReference>
<dbReference type="Gene3D" id="1.20.5.2650">
    <property type="match status" value="1"/>
</dbReference>
<evidence type="ECO:0000256" key="3">
    <source>
        <dbReference type="ARBA" id="ARBA00023274"/>
    </source>
</evidence>
<gene>
    <name evidence="5" type="ORF">AWRI3580_g1219</name>
</gene>
<dbReference type="GO" id="GO:0003735">
    <property type="term" value="F:structural constituent of ribosome"/>
    <property type="evidence" value="ECO:0007669"/>
    <property type="project" value="InterPro"/>
</dbReference>
<evidence type="ECO:0000313" key="5">
    <source>
        <dbReference type="EMBL" id="OEJ90489.1"/>
    </source>
</evidence>
<dbReference type="InterPro" id="IPR001377">
    <property type="entry name" value="Ribosomal_eS6"/>
</dbReference>
<organism evidence="5 6">
    <name type="scientific">Hanseniaspora uvarum</name>
    <name type="common">Yeast</name>
    <name type="synonym">Kloeckera apiculata</name>
    <dbReference type="NCBI Taxonomy" id="29833"/>
    <lineage>
        <taxon>Eukaryota</taxon>
        <taxon>Fungi</taxon>
        <taxon>Dikarya</taxon>
        <taxon>Ascomycota</taxon>
        <taxon>Saccharomycotina</taxon>
        <taxon>Saccharomycetes</taxon>
        <taxon>Saccharomycodales</taxon>
        <taxon>Saccharomycodaceae</taxon>
        <taxon>Hanseniaspora</taxon>
    </lineage>
</organism>
<evidence type="ECO:0000256" key="4">
    <source>
        <dbReference type="PIRNR" id="PIRNR002129"/>
    </source>
</evidence>
<protein>
    <recommendedName>
        <fullName evidence="4">40S ribosomal protein S6</fullName>
    </recommendedName>
</protein>
<dbReference type="GO" id="GO:0005840">
    <property type="term" value="C:ribosome"/>
    <property type="evidence" value="ECO:0007669"/>
    <property type="project" value="UniProtKB-KW"/>
</dbReference>
<evidence type="ECO:0000256" key="2">
    <source>
        <dbReference type="ARBA" id="ARBA00022980"/>
    </source>
</evidence>
<dbReference type="Pfam" id="PF01092">
    <property type="entry name" value="Ribosomal_S6e"/>
    <property type="match status" value="1"/>
</dbReference>
<keyword evidence="6" id="KW-1185">Reference proteome</keyword>
<dbReference type="InterPro" id="IPR014401">
    <property type="entry name" value="Ribosomal_eS6-like"/>
</dbReference>
<sequence length="242" mass="27558">MGIKNLRGLNISYPINGSQKVVEIDDEHRIRVFYDKRIGQEVEGEHVGDEFKGYTFKISGGNDKQGFPMKQGVLIPNRVKLLMGKGVSCYRPRRSGERKRKSVRGAIVGPDMAVLSLVITKKGDSELEGVTDTVVPKRLGPKRANHIRKFFGLTKEDDVRDFVIRREVTKGDKSYTKAPKIQRLVTPQRLQRKRAQKAFKINNAQRQRAEAAEYASLLAERLTERKQQKAEIRKRRASSLKA</sequence>
<dbReference type="PANTHER" id="PTHR11502">
    <property type="entry name" value="40S RIBOSOMAL PROTEIN S6"/>
    <property type="match status" value="1"/>
</dbReference>
<comment type="similarity">
    <text evidence="1 4">Belongs to the eukaryotic ribosomal protein eS6 family.</text>
</comment>
<dbReference type="Proteomes" id="UP000095358">
    <property type="component" value="Unassembled WGS sequence"/>
</dbReference>
<dbReference type="InterPro" id="IPR018282">
    <property type="entry name" value="Ribosomal_eS6_CS"/>
</dbReference>
<evidence type="ECO:0000313" key="6">
    <source>
        <dbReference type="Proteomes" id="UP000095358"/>
    </source>
</evidence>
<keyword evidence="2 4" id="KW-0689">Ribosomal protein</keyword>
<keyword evidence="3 4" id="KW-0687">Ribonucleoprotein</keyword>
<dbReference type="PIRSF" id="PIRSF002129">
    <property type="entry name" value="Ribosom_S6_euk"/>
    <property type="match status" value="1"/>
</dbReference>
<name>A0A1E5RUF2_HANUV</name>
<comment type="caution">
    <text evidence="5">The sequence shown here is derived from an EMBL/GenBank/DDBJ whole genome shotgun (WGS) entry which is preliminary data.</text>
</comment>
<dbReference type="VEuPathDB" id="FungiDB:AWRI3580_g1219"/>
<dbReference type="SMART" id="SM01405">
    <property type="entry name" value="Ribosomal_S6e"/>
    <property type="match status" value="1"/>
</dbReference>
<dbReference type="GO" id="GO:1990904">
    <property type="term" value="C:ribonucleoprotein complex"/>
    <property type="evidence" value="ECO:0007669"/>
    <property type="project" value="UniProtKB-KW"/>
</dbReference>
<dbReference type="STRING" id="29833.A0A1E5RUF2"/>
<dbReference type="EMBL" id="LPNN01000003">
    <property type="protein sequence ID" value="OEJ90489.1"/>
    <property type="molecule type" value="Genomic_DNA"/>
</dbReference>
<dbReference type="AlphaFoldDB" id="A0A1E5RUF2"/>
<dbReference type="PROSITE" id="PS00578">
    <property type="entry name" value="RIBOSOMAL_S6E"/>
    <property type="match status" value="1"/>
</dbReference>
<accession>A0A1E5RUF2</accession>
<reference evidence="6" key="1">
    <citation type="journal article" date="2016" name="Genome Announc.">
        <title>Genome sequences of three species of Hanseniaspora isolated from spontaneous wine fermentations.</title>
        <authorList>
            <person name="Sternes P.R."/>
            <person name="Lee D."/>
            <person name="Kutyna D.R."/>
            <person name="Borneman A.R."/>
        </authorList>
    </citation>
    <scope>NUCLEOTIDE SEQUENCE [LARGE SCALE GENOMIC DNA]</scope>
    <source>
        <strain evidence="6">AWRI3580</strain>
    </source>
</reference>